<dbReference type="SUPFAM" id="SSF48452">
    <property type="entry name" value="TPR-like"/>
    <property type="match status" value="2"/>
</dbReference>
<dbReference type="InterPro" id="IPR051685">
    <property type="entry name" value="Ycf3/AcsC/BcsC/TPR_MFPF"/>
</dbReference>
<evidence type="ECO:0000256" key="1">
    <source>
        <dbReference type="ARBA" id="ARBA00022737"/>
    </source>
</evidence>
<dbReference type="SMART" id="SM00028">
    <property type="entry name" value="TPR"/>
    <property type="match status" value="5"/>
</dbReference>
<keyword evidence="2" id="KW-0802">TPR repeat</keyword>
<dbReference type="InterPro" id="IPR011990">
    <property type="entry name" value="TPR-like_helical_dom_sf"/>
</dbReference>
<dbReference type="Pfam" id="PF14559">
    <property type="entry name" value="TPR_19"/>
    <property type="match status" value="1"/>
</dbReference>
<organism evidence="3">
    <name type="scientific">Spongospora subterranea</name>
    <dbReference type="NCBI Taxonomy" id="70186"/>
    <lineage>
        <taxon>Eukaryota</taxon>
        <taxon>Sar</taxon>
        <taxon>Rhizaria</taxon>
        <taxon>Endomyxa</taxon>
        <taxon>Phytomyxea</taxon>
        <taxon>Plasmodiophorida</taxon>
        <taxon>Plasmodiophoridae</taxon>
        <taxon>Spongospora</taxon>
    </lineage>
</organism>
<dbReference type="AlphaFoldDB" id="A0A0H5R1L3"/>
<dbReference type="CDD" id="cd24142">
    <property type="entry name" value="ACL4-like"/>
    <property type="match status" value="1"/>
</dbReference>
<evidence type="ECO:0008006" key="4">
    <source>
        <dbReference type="Google" id="ProtNLM"/>
    </source>
</evidence>
<dbReference type="Gene3D" id="1.25.40.10">
    <property type="entry name" value="Tetratricopeptide repeat domain"/>
    <property type="match status" value="1"/>
</dbReference>
<dbReference type="InterPro" id="IPR019734">
    <property type="entry name" value="TPR_rpt"/>
</dbReference>
<evidence type="ECO:0000313" key="3">
    <source>
        <dbReference type="EMBL" id="CRZ07836.1"/>
    </source>
</evidence>
<evidence type="ECO:0000256" key="2">
    <source>
        <dbReference type="ARBA" id="ARBA00022803"/>
    </source>
</evidence>
<protein>
    <recommendedName>
        <fullName evidence="4">Tetratricopeptide repeat protein</fullName>
    </recommendedName>
</protein>
<dbReference type="PANTHER" id="PTHR44943:SF4">
    <property type="entry name" value="TPR REPEAT-CONTAINING PROTEIN MJ0798"/>
    <property type="match status" value="1"/>
</dbReference>
<accession>A0A0H5R1L3</accession>
<proteinExistence type="predicted"/>
<keyword evidence="1" id="KW-0677">Repeat</keyword>
<reference evidence="3" key="1">
    <citation type="submission" date="2015-04" db="EMBL/GenBank/DDBJ databases">
        <title>The genome sequence of the plant pathogenic Rhizarian Plasmodiophora brassicae reveals insights in its biotrophic life cycle and the origin of chitin synthesis.</title>
        <authorList>
            <person name="Schwelm A."/>
            <person name="Fogelqvist J."/>
            <person name="Knaust A."/>
            <person name="Julke S."/>
            <person name="Lilja T."/>
            <person name="Dhandapani V."/>
            <person name="Bonilla-Rosso G."/>
            <person name="Karlsson M."/>
            <person name="Shevchenko A."/>
            <person name="Choi S.R."/>
            <person name="Kim H.G."/>
            <person name="Park J.Y."/>
            <person name="Lim Y.P."/>
            <person name="Ludwig-Muller J."/>
            <person name="Dixelius C."/>
        </authorList>
    </citation>
    <scope>NUCLEOTIDE SEQUENCE</scope>
    <source>
        <tissue evidence="3">Potato root galls</tissue>
    </source>
</reference>
<dbReference type="PANTHER" id="PTHR44943">
    <property type="entry name" value="CELLULOSE SYNTHASE OPERON PROTEIN C"/>
    <property type="match status" value="1"/>
</dbReference>
<dbReference type="EMBL" id="HACM01007394">
    <property type="protein sequence ID" value="CRZ07836.1"/>
    <property type="molecule type" value="Transcribed_RNA"/>
</dbReference>
<name>A0A0H5R1L3_9EUKA</name>
<sequence>MSPIIETQKLLDQAQSLIDQCHAEGAIKFVERALQIEPDNCRVLDLYADCLIELDRHGEAISVLQKSISISPDDSPFRYMNLGQLLSGTDALQCYGKGIQIMSSRLSSDDLMATRLSSGLCSMAELYMTDLCDEPNAEQACDDLLAQAIHVAPSNTDAYRSLANLRLIQQQFDQASDCVSKCLEIIGDRDHDDGESESGGAMSVAGRCDLAKICIELDRYSDAADLIDRCLCEDDSDPELFVLAGLCYLKEDDIDSCDDYLNQATQMLSKHPNPPLQAELDAILEELNRKRRSS</sequence>